<dbReference type="PANTHER" id="PTHR35391">
    <property type="entry name" value="C2H2-TYPE DOMAIN-CONTAINING PROTEIN-RELATED"/>
    <property type="match status" value="1"/>
</dbReference>
<reference evidence="4" key="1">
    <citation type="journal article" date="2023" name="Mol. Phylogenet. Evol.">
        <title>Genome-scale phylogeny and comparative genomics of the fungal order Sordariales.</title>
        <authorList>
            <person name="Hensen N."/>
            <person name="Bonometti L."/>
            <person name="Westerberg I."/>
            <person name="Brannstrom I.O."/>
            <person name="Guillou S."/>
            <person name="Cros-Aarteil S."/>
            <person name="Calhoun S."/>
            <person name="Haridas S."/>
            <person name="Kuo A."/>
            <person name="Mondo S."/>
            <person name="Pangilinan J."/>
            <person name="Riley R."/>
            <person name="LaButti K."/>
            <person name="Andreopoulos B."/>
            <person name="Lipzen A."/>
            <person name="Chen C."/>
            <person name="Yan M."/>
            <person name="Daum C."/>
            <person name="Ng V."/>
            <person name="Clum A."/>
            <person name="Steindorff A."/>
            <person name="Ohm R.A."/>
            <person name="Martin F."/>
            <person name="Silar P."/>
            <person name="Natvig D.O."/>
            <person name="Lalanne C."/>
            <person name="Gautier V."/>
            <person name="Ament-Velasquez S.L."/>
            <person name="Kruys A."/>
            <person name="Hutchinson M.I."/>
            <person name="Powell A.J."/>
            <person name="Barry K."/>
            <person name="Miller A.N."/>
            <person name="Grigoriev I.V."/>
            <person name="Debuchy R."/>
            <person name="Gladieux P."/>
            <person name="Hiltunen Thoren M."/>
            <person name="Johannesson H."/>
        </authorList>
    </citation>
    <scope>NUCLEOTIDE SEQUENCE</scope>
    <source>
        <strain evidence="4">CBS 958.72</strain>
    </source>
</reference>
<dbReference type="Proteomes" id="UP001287356">
    <property type="component" value="Unassembled WGS sequence"/>
</dbReference>
<dbReference type="SMART" id="SM00355">
    <property type="entry name" value="ZnF_C2H2"/>
    <property type="match status" value="6"/>
</dbReference>
<dbReference type="Pfam" id="PF00096">
    <property type="entry name" value="zf-C2H2"/>
    <property type="match status" value="1"/>
</dbReference>
<evidence type="ECO:0000313" key="5">
    <source>
        <dbReference type="Proteomes" id="UP001287356"/>
    </source>
</evidence>
<feature type="domain" description="C2H2-type" evidence="3">
    <location>
        <begin position="483"/>
        <end position="508"/>
    </location>
</feature>
<dbReference type="PANTHER" id="PTHR35391:SF3">
    <property type="entry name" value="FINGER DOMAIN PROTEIN, PUTATIVE (AFU_ORTHOLOGUE AFUA_8G04300)-RELATED"/>
    <property type="match status" value="1"/>
</dbReference>
<dbReference type="SUPFAM" id="SSF57667">
    <property type="entry name" value="beta-beta-alpha zinc fingers"/>
    <property type="match status" value="1"/>
</dbReference>
<organism evidence="4 5">
    <name type="scientific">Lasiosphaeria ovina</name>
    <dbReference type="NCBI Taxonomy" id="92902"/>
    <lineage>
        <taxon>Eukaryota</taxon>
        <taxon>Fungi</taxon>
        <taxon>Dikarya</taxon>
        <taxon>Ascomycota</taxon>
        <taxon>Pezizomycotina</taxon>
        <taxon>Sordariomycetes</taxon>
        <taxon>Sordariomycetidae</taxon>
        <taxon>Sordariales</taxon>
        <taxon>Lasiosphaeriaceae</taxon>
        <taxon>Lasiosphaeria</taxon>
    </lineage>
</organism>
<dbReference type="AlphaFoldDB" id="A0AAE0KC85"/>
<dbReference type="PROSITE" id="PS00028">
    <property type="entry name" value="ZINC_FINGER_C2H2_1"/>
    <property type="match status" value="3"/>
</dbReference>
<dbReference type="Gene3D" id="3.30.160.60">
    <property type="entry name" value="Classic Zinc Finger"/>
    <property type="match status" value="2"/>
</dbReference>
<feature type="region of interest" description="Disordered" evidence="2">
    <location>
        <begin position="237"/>
        <end position="328"/>
    </location>
</feature>
<dbReference type="EMBL" id="JAULSN010000004">
    <property type="protein sequence ID" value="KAK3373370.1"/>
    <property type="molecule type" value="Genomic_DNA"/>
</dbReference>
<dbReference type="GO" id="GO:0008270">
    <property type="term" value="F:zinc ion binding"/>
    <property type="evidence" value="ECO:0007669"/>
    <property type="project" value="UniProtKB-KW"/>
</dbReference>
<comment type="caution">
    <text evidence="4">The sequence shown here is derived from an EMBL/GenBank/DDBJ whole genome shotgun (WGS) entry which is preliminary data.</text>
</comment>
<keyword evidence="1" id="KW-0863">Zinc-finger</keyword>
<dbReference type="PROSITE" id="PS50157">
    <property type="entry name" value="ZINC_FINGER_C2H2_2"/>
    <property type="match status" value="2"/>
</dbReference>
<feature type="compositionally biased region" description="Polar residues" evidence="2">
    <location>
        <begin position="275"/>
        <end position="296"/>
    </location>
</feature>
<feature type="region of interest" description="Disordered" evidence="2">
    <location>
        <begin position="627"/>
        <end position="666"/>
    </location>
</feature>
<reference evidence="4" key="2">
    <citation type="submission" date="2023-06" db="EMBL/GenBank/DDBJ databases">
        <authorList>
            <consortium name="Lawrence Berkeley National Laboratory"/>
            <person name="Haridas S."/>
            <person name="Hensen N."/>
            <person name="Bonometti L."/>
            <person name="Westerberg I."/>
            <person name="Brannstrom I.O."/>
            <person name="Guillou S."/>
            <person name="Cros-Aarteil S."/>
            <person name="Calhoun S."/>
            <person name="Kuo A."/>
            <person name="Mondo S."/>
            <person name="Pangilinan J."/>
            <person name="Riley R."/>
            <person name="Labutti K."/>
            <person name="Andreopoulos B."/>
            <person name="Lipzen A."/>
            <person name="Chen C."/>
            <person name="Yanf M."/>
            <person name="Daum C."/>
            <person name="Ng V."/>
            <person name="Clum A."/>
            <person name="Steindorff A."/>
            <person name="Ohm R."/>
            <person name="Martin F."/>
            <person name="Silar P."/>
            <person name="Natvig D."/>
            <person name="Lalanne C."/>
            <person name="Gautier V."/>
            <person name="Ament-Velasquez S.L."/>
            <person name="Kruys A."/>
            <person name="Hutchinson M.I."/>
            <person name="Powell A.J."/>
            <person name="Barry K."/>
            <person name="Miller A.N."/>
            <person name="Grigoriev I.V."/>
            <person name="Debuchy R."/>
            <person name="Gladieux P."/>
            <person name="Thoren M.H."/>
            <person name="Johannesson H."/>
        </authorList>
    </citation>
    <scope>NUCLEOTIDE SEQUENCE</scope>
    <source>
        <strain evidence="4">CBS 958.72</strain>
    </source>
</reference>
<name>A0AAE0KC85_9PEZI</name>
<dbReference type="InterPro" id="IPR013087">
    <property type="entry name" value="Znf_C2H2_type"/>
</dbReference>
<gene>
    <name evidence="4" type="ORF">B0T24DRAFT_258217</name>
</gene>
<feature type="compositionally biased region" description="Basic and acidic residues" evidence="2">
    <location>
        <begin position="52"/>
        <end position="64"/>
    </location>
</feature>
<feature type="region of interest" description="Disordered" evidence="2">
    <location>
        <begin position="42"/>
        <end position="72"/>
    </location>
</feature>
<proteinExistence type="predicted"/>
<evidence type="ECO:0000256" key="1">
    <source>
        <dbReference type="PROSITE-ProRule" id="PRU00042"/>
    </source>
</evidence>
<sequence>MPSADKHRQRRAWNRGAATNSGTNTLICPSCDAVVKTQSELTKHEQRHAKPFRCDEPGCSRSKEGSGFSTNNDLLRHKQSVHRADGTKYRCDISQCRTRFKEWPRADNFRSHLKKIHNYLVGPNDDLERFISRPPMRSESVSLHSSEAIAPDMDTHPHLDSAPHMPWVGLEPSRLDSMASPGGFTGQMGSMMQLTSHPRLMDEQDFSALTGAGGIQVQDQASLDNINLQLDMDPVMSELNTPQGHLPVAEVEPPPPEESAPGSHSCIAPDMLSRSGMQSRHSSGQQDIGRQQSDLAQQEADEDRDSTFSQEEDRTGQEDEPNALQQPGELERDAAIEDASLDADADDDPEDTHSSYEVHYDRHITLPPLRDTSEGVLEGFTPLKYSGSPQTTKTTDSYEEMADHETDARDLIKRLASMDPSVLDKIILELGYQKSKEAEAKSKKNQASLTPPAANTVPCPTCGKSFQRPCELKKHEKRHIKPYACTFPRCGKSFGSKNDWKRHENSQHFQLEVWRCDVKSNNEECGRVCHRRETLKLHLEKDHEITDQKTIEEKWNSCRIGRNCETRFWCGFCEKTIEFKNNGAFAWTERFDHIDDHYSGRAEPKMDISKWKDVDADITLNAFELAPGKNARRAKQSTEDSGPPTRHSDKPRKRSAESSDDDFSQRAKRAKAGNDVFWSCCACKNYWSPDMTATCLEPQCGHSRCDTCRARTHNITEEKRA</sequence>
<keyword evidence="1" id="KW-0862">Zinc</keyword>
<feature type="domain" description="C2H2-type" evidence="3">
    <location>
        <begin position="457"/>
        <end position="484"/>
    </location>
</feature>
<feature type="region of interest" description="Disordered" evidence="2">
    <location>
        <begin position="380"/>
        <end position="401"/>
    </location>
</feature>
<protein>
    <recommendedName>
        <fullName evidence="3">C2H2-type domain-containing protein</fullName>
    </recommendedName>
</protein>
<accession>A0AAE0KC85</accession>
<evidence type="ECO:0000259" key="3">
    <source>
        <dbReference type="PROSITE" id="PS50157"/>
    </source>
</evidence>
<dbReference type="InterPro" id="IPR036236">
    <property type="entry name" value="Znf_C2H2_sf"/>
</dbReference>
<evidence type="ECO:0000256" key="2">
    <source>
        <dbReference type="SAM" id="MobiDB-lite"/>
    </source>
</evidence>
<keyword evidence="1" id="KW-0479">Metal-binding</keyword>
<keyword evidence="5" id="KW-1185">Reference proteome</keyword>
<evidence type="ECO:0000313" key="4">
    <source>
        <dbReference type="EMBL" id="KAK3373370.1"/>
    </source>
</evidence>